<reference evidence="2" key="2">
    <citation type="submission" date="2019-11" db="EMBL/GenBank/DDBJ databases">
        <authorList>
            <person name="Feng L."/>
        </authorList>
    </citation>
    <scope>NUCLEOTIDE SEQUENCE</scope>
    <source>
        <strain evidence="2">BfaecisLFYP10</strain>
    </source>
</reference>
<reference evidence="1 3" key="1">
    <citation type="submission" date="2015-09" db="EMBL/GenBank/DDBJ databases">
        <authorList>
            <consortium name="Pathogen Informatics"/>
        </authorList>
    </citation>
    <scope>NUCLEOTIDE SEQUENCE [LARGE SCALE GENOMIC DNA]</scope>
    <source>
        <strain evidence="1 3">2789STDY5834846</strain>
    </source>
</reference>
<dbReference type="AlphaFoldDB" id="A0A174PYL1"/>
<organism evidence="1 3">
    <name type="scientific">Bacteroides faecis</name>
    <dbReference type="NCBI Taxonomy" id="674529"/>
    <lineage>
        <taxon>Bacteria</taxon>
        <taxon>Pseudomonadati</taxon>
        <taxon>Bacteroidota</taxon>
        <taxon>Bacteroidia</taxon>
        <taxon>Bacteroidales</taxon>
        <taxon>Bacteroidaceae</taxon>
        <taxon>Bacteroides</taxon>
    </lineage>
</organism>
<dbReference type="EMBL" id="CZAE01000014">
    <property type="protein sequence ID" value="CUP62919.1"/>
    <property type="molecule type" value="Genomic_DNA"/>
</dbReference>
<accession>A0A6N2UAG8</accession>
<evidence type="ECO:0000313" key="3">
    <source>
        <dbReference type="Proteomes" id="UP000095606"/>
    </source>
</evidence>
<name>A0A174PYL1_9BACE</name>
<dbReference type="EMBL" id="CACRSZ010000040">
    <property type="protein sequence ID" value="VYT13421.1"/>
    <property type="molecule type" value="Genomic_DNA"/>
</dbReference>
<evidence type="ECO:0000313" key="1">
    <source>
        <dbReference type="EMBL" id="CUP62919.1"/>
    </source>
</evidence>
<sequence length="74" mass="8625">MFISQKMEYNVEELKKVLIEQCKEEGIYYALIAIDKQTKEIVLPQSLDNALSNPDYCVFKCKKAEDGYEVEEVK</sequence>
<accession>A0A174PYL1</accession>
<protein>
    <submittedName>
        <fullName evidence="1">Uncharacterized protein</fullName>
    </submittedName>
</protein>
<evidence type="ECO:0000313" key="2">
    <source>
        <dbReference type="EMBL" id="VYT13421.1"/>
    </source>
</evidence>
<proteinExistence type="predicted"/>
<gene>
    <name evidence="2" type="ORF">BFLFYP10_00563</name>
    <name evidence="1" type="ORF">ERS852461_03017</name>
</gene>
<dbReference type="Proteomes" id="UP000095606">
    <property type="component" value="Unassembled WGS sequence"/>
</dbReference>